<keyword evidence="4" id="KW-1003">Cell membrane</keyword>
<dbReference type="GO" id="GO:0005524">
    <property type="term" value="F:ATP binding"/>
    <property type="evidence" value="ECO:0007669"/>
    <property type="project" value="UniProtKB-KW"/>
</dbReference>
<keyword evidence="12" id="KW-1133">Transmembrane helix</keyword>
<evidence type="ECO:0000256" key="6">
    <source>
        <dbReference type="ARBA" id="ARBA00022679"/>
    </source>
</evidence>
<dbReference type="Pfam" id="PF02518">
    <property type="entry name" value="HATPase_c"/>
    <property type="match status" value="1"/>
</dbReference>
<keyword evidence="16" id="KW-1185">Reference proteome</keyword>
<dbReference type="InterPro" id="IPR010559">
    <property type="entry name" value="Sig_transdc_His_kin_internal"/>
</dbReference>
<dbReference type="InterPro" id="IPR036890">
    <property type="entry name" value="HATPase_C_sf"/>
</dbReference>
<evidence type="ECO:0000256" key="3">
    <source>
        <dbReference type="ARBA" id="ARBA00012438"/>
    </source>
</evidence>
<evidence type="ECO:0000256" key="4">
    <source>
        <dbReference type="ARBA" id="ARBA00022475"/>
    </source>
</evidence>
<comment type="subcellular location">
    <subcellularLocation>
        <location evidence="2">Cell membrane</location>
        <topology evidence="2">Multi-pass membrane protein</topology>
    </subcellularLocation>
</comment>
<dbReference type="CDD" id="cd06225">
    <property type="entry name" value="HAMP"/>
    <property type="match status" value="1"/>
</dbReference>
<organism evidence="15 16">
    <name type="scientific">Bacillus swezeyi</name>
    <dbReference type="NCBI Taxonomy" id="1925020"/>
    <lineage>
        <taxon>Bacteria</taxon>
        <taxon>Bacillati</taxon>
        <taxon>Bacillota</taxon>
        <taxon>Bacilli</taxon>
        <taxon>Bacillales</taxon>
        <taxon>Bacillaceae</taxon>
        <taxon>Bacillus</taxon>
    </lineage>
</organism>
<dbReference type="PRINTS" id="PR00344">
    <property type="entry name" value="BCTRLSENSOR"/>
</dbReference>
<keyword evidence="8 15" id="KW-0418">Kinase</keyword>
<keyword evidence="5" id="KW-0597">Phosphoprotein</keyword>
<keyword evidence="9" id="KW-0067">ATP-binding</keyword>
<feature type="transmembrane region" description="Helical" evidence="12">
    <location>
        <begin position="12"/>
        <end position="36"/>
    </location>
</feature>
<feature type="domain" description="HAMP" evidence="14">
    <location>
        <begin position="307"/>
        <end position="363"/>
    </location>
</feature>
<dbReference type="GO" id="GO:0005886">
    <property type="term" value="C:plasma membrane"/>
    <property type="evidence" value="ECO:0007669"/>
    <property type="project" value="UniProtKB-SubCell"/>
</dbReference>
<dbReference type="InterPro" id="IPR003660">
    <property type="entry name" value="HAMP_dom"/>
</dbReference>
<evidence type="ECO:0000256" key="11">
    <source>
        <dbReference type="ARBA" id="ARBA00023136"/>
    </source>
</evidence>
<dbReference type="AlphaFoldDB" id="A0A1R1RQH0"/>
<dbReference type="GO" id="GO:0000155">
    <property type="term" value="F:phosphorelay sensor kinase activity"/>
    <property type="evidence" value="ECO:0007669"/>
    <property type="project" value="InterPro"/>
</dbReference>
<dbReference type="Gene3D" id="3.30.565.10">
    <property type="entry name" value="Histidine kinase-like ATPase, C-terminal domain"/>
    <property type="match status" value="1"/>
</dbReference>
<evidence type="ECO:0000256" key="9">
    <source>
        <dbReference type="ARBA" id="ARBA00022840"/>
    </source>
</evidence>
<dbReference type="InterPro" id="IPR003594">
    <property type="entry name" value="HATPase_dom"/>
</dbReference>
<name>A0A1R1RQH0_9BACI</name>
<dbReference type="PANTHER" id="PTHR34220">
    <property type="entry name" value="SENSOR HISTIDINE KINASE YPDA"/>
    <property type="match status" value="1"/>
</dbReference>
<evidence type="ECO:0000256" key="10">
    <source>
        <dbReference type="ARBA" id="ARBA00023012"/>
    </source>
</evidence>
<accession>A0A1R1RQH0</accession>
<evidence type="ECO:0000313" key="15">
    <source>
        <dbReference type="EMBL" id="OMI09895.1"/>
    </source>
</evidence>
<evidence type="ECO:0000313" key="16">
    <source>
        <dbReference type="Proteomes" id="UP000187367"/>
    </source>
</evidence>
<evidence type="ECO:0000259" key="14">
    <source>
        <dbReference type="PROSITE" id="PS50885"/>
    </source>
</evidence>
<keyword evidence="12" id="KW-0812">Transmembrane</keyword>
<keyword evidence="10" id="KW-0902">Two-component regulatory system</keyword>
<dbReference type="SUPFAM" id="SSF55874">
    <property type="entry name" value="ATPase domain of HSP90 chaperone/DNA topoisomerase II/histidine kinase"/>
    <property type="match status" value="1"/>
</dbReference>
<dbReference type="PROSITE" id="PS50885">
    <property type="entry name" value="HAMP"/>
    <property type="match status" value="1"/>
</dbReference>
<reference evidence="15 16" key="1">
    <citation type="submission" date="2017-01" db="EMBL/GenBank/DDBJ databases">
        <title>Bacillus phylogenomics.</title>
        <authorList>
            <person name="Dunlap C."/>
        </authorList>
    </citation>
    <scope>NUCLEOTIDE SEQUENCE [LARGE SCALE GENOMIC DNA]</scope>
    <source>
        <strain evidence="15 16">NRRL B-41282</strain>
    </source>
</reference>
<feature type="domain" description="Histidine kinase" evidence="13">
    <location>
        <begin position="473"/>
        <end position="576"/>
    </location>
</feature>
<comment type="caution">
    <text evidence="15">The sequence shown here is derived from an EMBL/GenBank/DDBJ whole genome shotgun (WGS) entry which is preliminary data.</text>
</comment>
<dbReference type="PROSITE" id="PS50109">
    <property type="entry name" value="HIS_KIN"/>
    <property type="match status" value="1"/>
</dbReference>
<dbReference type="EMBL" id="MTJL01000002">
    <property type="protein sequence ID" value="OMI09895.1"/>
    <property type="molecule type" value="Genomic_DNA"/>
</dbReference>
<sequence>MNRYQHLKIKDQLFILISLIMAVSLILIFSGVQYAFRVYDQQIYRKSSQVLMMSSKSIEDELKKIEDVSYQITTDQNIQANLLKAGRDQNKYGRYRMKREIWDQLAEFTGSKRYIKSIHLFDAFGTEYSAGASSAEALKERRNMLAEKASRQKGGNVWVTMPGANGEILSVREIRSYQNLNLDHLGIVLIVTDLQSIVADLPKDLGEGAGKIAMSDGRNAFFSESPLSRMEELRLSSPDQNGYDIVEENGQRFFISYVKSSYENWTYWSLIPFDTMFSKISAMKSILISLFILFFLTAVLFGRKMARGITSPIEKLVAAMKNVQNGDFKTKPLFVASPEHQDEVSVLNRNFITMIERINELIADNYEKQLMLKETEFKALQAQINPHFLYNTLESINWLAKTNRQPQISKMTESLGFLLRNAINMKTDVLTIEEEAEILLHYFTIQRFRFEERLMFDVEIDPLVKTCPVPKLVLQPLAENAISYCLEPVIEPCQIKIKACKEGEFVYLTVADNGPGMDEGFLEKARKGLVQTRGRGIGLQNIDERIKLMFGQRYGLNISSEKNKGTTVSIKIPFQSGVL</sequence>
<dbReference type="Gene3D" id="6.10.340.10">
    <property type="match status" value="1"/>
</dbReference>
<evidence type="ECO:0000256" key="1">
    <source>
        <dbReference type="ARBA" id="ARBA00000085"/>
    </source>
</evidence>
<dbReference type="OrthoDB" id="9776552at2"/>
<keyword evidence="7" id="KW-0547">Nucleotide-binding</keyword>
<dbReference type="Pfam" id="PF06580">
    <property type="entry name" value="His_kinase"/>
    <property type="match status" value="1"/>
</dbReference>
<evidence type="ECO:0000256" key="2">
    <source>
        <dbReference type="ARBA" id="ARBA00004651"/>
    </source>
</evidence>
<feature type="transmembrane region" description="Helical" evidence="12">
    <location>
        <begin position="282"/>
        <end position="301"/>
    </location>
</feature>
<dbReference type="InterPro" id="IPR005467">
    <property type="entry name" value="His_kinase_dom"/>
</dbReference>
<dbReference type="SMART" id="SM00387">
    <property type="entry name" value="HATPase_c"/>
    <property type="match status" value="1"/>
</dbReference>
<dbReference type="EC" id="2.7.13.3" evidence="3"/>
<evidence type="ECO:0000256" key="5">
    <source>
        <dbReference type="ARBA" id="ARBA00022553"/>
    </source>
</evidence>
<dbReference type="SUPFAM" id="SSF158472">
    <property type="entry name" value="HAMP domain-like"/>
    <property type="match status" value="1"/>
</dbReference>
<dbReference type="Proteomes" id="UP000187367">
    <property type="component" value="Unassembled WGS sequence"/>
</dbReference>
<gene>
    <name evidence="15" type="ORF">BW143_01255</name>
</gene>
<dbReference type="InterPro" id="IPR004358">
    <property type="entry name" value="Sig_transdc_His_kin-like_C"/>
</dbReference>
<evidence type="ECO:0000256" key="8">
    <source>
        <dbReference type="ARBA" id="ARBA00022777"/>
    </source>
</evidence>
<evidence type="ECO:0000256" key="12">
    <source>
        <dbReference type="SAM" id="Phobius"/>
    </source>
</evidence>
<keyword evidence="11 12" id="KW-0472">Membrane</keyword>
<dbReference type="RefSeq" id="WP_076762303.1">
    <property type="nucleotide sequence ID" value="NZ_JARMMH010000013.1"/>
</dbReference>
<dbReference type="InterPro" id="IPR050640">
    <property type="entry name" value="Bact_2-comp_sensor_kinase"/>
</dbReference>
<evidence type="ECO:0000256" key="7">
    <source>
        <dbReference type="ARBA" id="ARBA00022741"/>
    </source>
</evidence>
<dbReference type="PANTHER" id="PTHR34220:SF7">
    <property type="entry name" value="SENSOR HISTIDINE KINASE YPDA"/>
    <property type="match status" value="1"/>
</dbReference>
<dbReference type="SMART" id="SM00304">
    <property type="entry name" value="HAMP"/>
    <property type="match status" value="1"/>
</dbReference>
<proteinExistence type="predicted"/>
<accession>A0A1R1QZ52</accession>
<comment type="catalytic activity">
    <reaction evidence="1">
        <text>ATP + protein L-histidine = ADP + protein N-phospho-L-histidine.</text>
        <dbReference type="EC" id="2.7.13.3"/>
    </reaction>
</comment>
<protein>
    <recommendedName>
        <fullName evidence="3">histidine kinase</fullName>
        <ecNumber evidence="3">2.7.13.3</ecNumber>
    </recommendedName>
</protein>
<evidence type="ECO:0000259" key="13">
    <source>
        <dbReference type="PROSITE" id="PS50109"/>
    </source>
</evidence>
<keyword evidence="6" id="KW-0808">Transferase</keyword>
<dbReference type="Pfam" id="PF00672">
    <property type="entry name" value="HAMP"/>
    <property type="match status" value="1"/>
</dbReference>